<name>A0ABQ1JGQ0_9PROT</name>
<comment type="similarity">
    <text evidence="4">Belongs to the BamD family.</text>
</comment>
<feature type="domain" description="Outer membrane lipoprotein BamD-like" evidence="6">
    <location>
        <begin position="20"/>
        <end position="213"/>
    </location>
</feature>
<feature type="region of interest" description="Disordered" evidence="5">
    <location>
        <begin position="238"/>
        <end position="257"/>
    </location>
</feature>
<comment type="subcellular location">
    <subcellularLocation>
        <location evidence="4">Cell outer membrane</location>
    </subcellularLocation>
</comment>
<comment type="caution">
    <text evidence="7">The sequence shown here is derived from an EMBL/GenBank/DDBJ whole genome shotgun (WGS) entry which is preliminary data.</text>
</comment>
<protein>
    <recommendedName>
        <fullName evidence="4">Outer membrane protein assembly factor BamD</fullName>
    </recommendedName>
</protein>
<evidence type="ECO:0000256" key="1">
    <source>
        <dbReference type="ARBA" id="ARBA00022729"/>
    </source>
</evidence>
<dbReference type="Proteomes" id="UP000628854">
    <property type="component" value="Unassembled WGS sequence"/>
</dbReference>
<comment type="subunit">
    <text evidence="4">Part of the Bam complex.</text>
</comment>
<dbReference type="NCBIfam" id="TIGR03302">
    <property type="entry name" value="OM_YfiO"/>
    <property type="match status" value="1"/>
</dbReference>
<proteinExistence type="inferred from homology"/>
<dbReference type="Gene3D" id="1.25.40.10">
    <property type="entry name" value="Tetratricopeptide repeat domain"/>
    <property type="match status" value="1"/>
</dbReference>
<evidence type="ECO:0000256" key="4">
    <source>
        <dbReference type="HAMAP-Rule" id="MF_00922"/>
    </source>
</evidence>
<dbReference type="SUPFAM" id="SSF48452">
    <property type="entry name" value="TPR-like"/>
    <property type="match status" value="1"/>
</dbReference>
<keyword evidence="8" id="KW-1185">Reference proteome</keyword>
<evidence type="ECO:0000256" key="3">
    <source>
        <dbReference type="ARBA" id="ARBA00023237"/>
    </source>
</evidence>
<evidence type="ECO:0000313" key="7">
    <source>
        <dbReference type="EMBL" id="GGB65867.1"/>
    </source>
</evidence>
<reference evidence="8" key="1">
    <citation type="journal article" date="2019" name="Int. J. Syst. Evol. Microbiol.">
        <title>The Global Catalogue of Microorganisms (GCM) 10K type strain sequencing project: providing services to taxonomists for standard genome sequencing and annotation.</title>
        <authorList>
            <consortium name="The Broad Institute Genomics Platform"/>
            <consortium name="The Broad Institute Genome Sequencing Center for Infectious Disease"/>
            <person name="Wu L."/>
            <person name="Ma J."/>
        </authorList>
    </citation>
    <scope>NUCLEOTIDE SEQUENCE [LARGE SCALE GENOMIC DNA]</scope>
    <source>
        <strain evidence="8">CGMCC 1.15928</strain>
    </source>
</reference>
<keyword evidence="2 4" id="KW-0472">Membrane</keyword>
<dbReference type="HAMAP" id="MF_00922">
    <property type="entry name" value="OM_assembly_BamD"/>
    <property type="match status" value="1"/>
</dbReference>
<dbReference type="Pfam" id="PF13525">
    <property type="entry name" value="YfiO"/>
    <property type="match status" value="1"/>
</dbReference>
<evidence type="ECO:0000313" key="8">
    <source>
        <dbReference type="Proteomes" id="UP000628854"/>
    </source>
</evidence>
<keyword evidence="3 4" id="KW-0998">Cell outer membrane</keyword>
<evidence type="ECO:0000259" key="6">
    <source>
        <dbReference type="Pfam" id="PF13525"/>
    </source>
</evidence>
<comment type="function">
    <text evidence="4">Part of the outer membrane protein assembly complex, which is involved in assembly and insertion of beta-barrel proteins into the outer membrane.</text>
</comment>
<dbReference type="InterPro" id="IPR039565">
    <property type="entry name" value="BamD-like"/>
</dbReference>
<keyword evidence="1 4" id="KW-0732">Signal</keyword>
<dbReference type="InterPro" id="IPR017689">
    <property type="entry name" value="BamD"/>
</dbReference>
<dbReference type="CDD" id="cd15830">
    <property type="entry name" value="BamD"/>
    <property type="match status" value="1"/>
</dbReference>
<dbReference type="EMBL" id="BMKF01000001">
    <property type="protein sequence ID" value="GGB65867.1"/>
    <property type="molecule type" value="Genomic_DNA"/>
</dbReference>
<evidence type="ECO:0000256" key="5">
    <source>
        <dbReference type="SAM" id="MobiDB-lite"/>
    </source>
</evidence>
<gene>
    <name evidence="4 7" type="primary">bamD</name>
    <name evidence="7" type="ORF">GCM10011503_13370</name>
</gene>
<accession>A0ABQ1JGQ0</accession>
<sequence length="257" mass="29381">MLTACSSSRQARDLAYVERPVEALYNAGADELDKKDYVSAIELFNEVERQHPYSEWARRSTLMSAYASYRSRRYDDAVSTAQRYLSLNPAGQGAPYAYYIIALSYFQQIVDVGRDQKTTELAQNALNDVVRRFPNTDYARDAQLKIDMVRDQLAGKEMEIGRWYLRRNEHLAAVNRFKTVVEDFDTTTHTPEALHRLVEAYLSLGLRDQAVAAASVLGYNYPNTNWYTMSYDLIENNSSGARPASSDRSILQKLTPW</sequence>
<evidence type="ECO:0000256" key="2">
    <source>
        <dbReference type="ARBA" id="ARBA00023136"/>
    </source>
</evidence>
<organism evidence="7 8">
    <name type="scientific">Henriciella pelagia</name>
    <dbReference type="NCBI Taxonomy" id="1977912"/>
    <lineage>
        <taxon>Bacteria</taxon>
        <taxon>Pseudomonadati</taxon>
        <taxon>Pseudomonadota</taxon>
        <taxon>Alphaproteobacteria</taxon>
        <taxon>Hyphomonadales</taxon>
        <taxon>Hyphomonadaceae</taxon>
        <taxon>Henriciella</taxon>
    </lineage>
</organism>
<dbReference type="InterPro" id="IPR011990">
    <property type="entry name" value="TPR-like_helical_dom_sf"/>
</dbReference>